<accession>A0A1I2MRI2</accession>
<keyword evidence="4" id="KW-0804">Transcription</keyword>
<keyword evidence="2" id="KW-0805">Transcription regulation</keyword>
<dbReference type="InterPro" id="IPR050389">
    <property type="entry name" value="LysR-type_TF"/>
</dbReference>
<dbReference type="CDD" id="cd08417">
    <property type="entry name" value="PBP2_Nitroaromatics_like"/>
    <property type="match status" value="1"/>
</dbReference>
<organism evidence="6 7">
    <name type="scientific">Blastococcus tunisiensis</name>
    <dbReference type="NCBI Taxonomy" id="1798228"/>
    <lineage>
        <taxon>Bacteria</taxon>
        <taxon>Bacillati</taxon>
        <taxon>Actinomycetota</taxon>
        <taxon>Actinomycetes</taxon>
        <taxon>Geodermatophilales</taxon>
        <taxon>Geodermatophilaceae</taxon>
        <taxon>Blastococcus</taxon>
    </lineage>
</organism>
<dbReference type="AlphaFoldDB" id="A0A1I2MRI2"/>
<dbReference type="Proteomes" id="UP000198589">
    <property type="component" value="Unassembled WGS sequence"/>
</dbReference>
<dbReference type="InterPro" id="IPR036390">
    <property type="entry name" value="WH_DNA-bd_sf"/>
</dbReference>
<dbReference type="PRINTS" id="PR00039">
    <property type="entry name" value="HTHLYSR"/>
</dbReference>
<dbReference type="GO" id="GO:0003677">
    <property type="term" value="F:DNA binding"/>
    <property type="evidence" value="ECO:0007669"/>
    <property type="project" value="UniProtKB-KW"/>
</dbReference>
<dbReference type="GO" id="GO:0003700">
    <property type="term" value="F:DNA-binding transcription factor activity"/>
    <property type="evidence" value="ECO:0007669"/>
    <property type="project" value="InterPro"/>
</dbReference>
<protein>
    <submittedName>
        <fullName evidence="6">DNA-binding transcriptional regulator, LysR family</fullName>
    </submittedName>
</protein>
<comment type="similarity">
    <text evidence="1">Belongs to the LysR transcriptional regulatory family.</text>
</comment>
<dbReference type="SUPFAM" id="SSF46785">
    <property type="entry name" value="Winged helix' DNA-binding domain"/>
    <property type="match status" value="1"/>
</dbReference>
<dbReference type="InterPro" id="IPR000847">
    <property type="entry name" value="LysR_HTH_N"/>
</dbReference>
<dbReference type="InterPro" id="IPR036388">
    <property type="entry name" value="WH-like_DNA-bd_sf"/>
</dbReference>
<name>A0A1I2MRI2_9ACTN</name>
<dbReference type="STRING" id="1798228.SAMN05216574_13420"/>
<evidence type="ECO:0000313" key="7">
    <source>
        <dbReference type="Proteomes" id="UP000198589"/>
    </source>
</evidence>
<evidence type="ECO:0000256" key="4">
    <source>
        <dbReference type="ARBA" id="ARBA00023163"/>
    </source>
</evidence>
<feature type="domain" description="HTH lysR-type" evidence="5">
    <location>
        <begin position="18"/>
        <end position="75"/>
    </location>
</feature>
<evidence type="ECO:0000256" key="1">
    <source>
        <dbReference type="ARBA" id="ARBA00009437"/>
    </source>
</evidence>
<evidence type="ECO:0000256" key="3">
    <source>
        <dbReference type="ARBA" id="ARBA00023125"/>
    </source>
</evidence>
<keyword evidence="7" id="KW-1185">Reference proteome</keyword>
<dbReference type="SUPFAM" id="SSF53850">
    <property type="entry name" value="Periplasmic binding protein-like II"/>
    <property type="match status" value="1"/>
</dbReference>
<evidence type="ECO:0000259" key="5">
    <source>
        <dbReference type="PROSITE" id="PS50931"/>
    </source>
</evidence>
<evidence type="ECO:0000256" key="2">
    <source>
        <dbReference type="ARBA" id="ARBA00023015"/>
    </source>
</evidence>
<dbReference type="Pfam" id="PF00126">
    <property type="entry name" value="HTH_1"/>
    <property type="match status" value="1"/>
</dbReference>
<dbReference type="PROSITE" id="PS50931">
    <property type="entry name" value="HTH_LYSR"/>
    <property type="match status" value="1"/>
</dbReference>
<gene>
    <name evidence="6" type="ORF">SAMN05216574_13420</name>
</gene>
<dbReference type="PANTHER" id="PTHR30118:SF15">
    <property type="entry name" value="TRANSCRIPTIONAL REGULATORY PROTEIN"/>
    <property type="match status" value="1"/>
</dbReference>
<dbReference type="Pfam" id="PF03466">
    <property type="entry name" value="LysR_substrate"/>
    <property type="match status" value="1"/>
</dbReference>
<dbReference type="InterPro" id="IPR005119">
    <property type="entry name" value="LysR_subst-bd"/>
</dbReference>
<sequence length="331" mass="36728">MTRIRRIYRVRSMNLASLDLNLLVSLDALLQQRSVTRAAEQMGLSQPALSASLARLRRHFDDELLTRVGNEYRLTPLAVQLRELARIALSGVERVFTAQPEFDPASSTREFTLLVSDYVVAVLGDTVAGLLAEEAPNTRLRLSTHSPAVVDRAEQALLSADLLFLPPGFLTDLSRRDLYRDEWVCVVAAENPVVTTGLTVEDLETLPWVATYHGPTASTPAARQMRMLGIEPRVQVVVENFMTVPTLVAGSDRIALLQRRLVDLMPLNSGIRALPCPFDAGPLIEAMWWHPVFDDDPEHTYLRDLVVRAAQLAVGVPTTDIDSADTDQQKK</sequence>
<proteinExistence type="inferred from homology"/>
<dbReference type="InterPro" id="IPR037402">
    <property type="entry name" value="YidZ_PBP2"/>
</dbReference>
<reference evidence="7" key="1">
    <citation type="submission" date="2016-10" db="EMBL/GenBank/DDBJ databases">
        <authorList>
            <person name="Varghese N."/>
            <person name="Submissions S."/>
        </authorList>
    </citation>
    <scope>NUCLEOTIDE SEQUENCE [LARGE SCALE GENOMIC DNA]</scope>
    <source>
        <strain evidence="7">DSM 46838</strain>
    </source>
</reference>
<dbReference type="Gene3D" id="3.40.190.10">
    <property type="entry name" value="Periplasmic binding protein-like II"/>
    <property type="match status" value="2"/>
</dbReference>
<dbReference type="Gene3D" id="1.10.10.10">
    <property type="entry name" value="Winged helix-like DNA-binding domain superfamily/Winged helix DNA-binding domain"/>
    <property type="match status" value="1"/>
</dbReference>
<dbReference type="PANTHER" id="PTHR30118">
    <property type="entry name" value="HTH-TYPE TRANSCRIPTIONAL REGULATOR LEUO-RELATED"/>
    <property type="match status" value="1"/>
</dbReference>
<evidence type="ECO:0000313" key="6">
    <source>
        <dbReference type="EMBL" id="SFF93510.1"/>
    </source>
</evidence>
<keyword evidence="3 6" id="KW-0238">DNA-binding</keyword>
<dbReference type="EMBL" id="FOND01000034">
    <property type="protein sequence ID" value="SFF93510.1"/>
    <property type="molecule type" value="Genomic_DNA"/>
</dbReference>